<sequence length="165" mass="18635">MSPSRYIRSTVPDVANNHRLKESFNKNSMPQNAHFGKTQETFPEIKRFSVIIFRLEGAIFPPRVTEGKFRSDLEVKCYKGCHLPTSRYGNHYRGHLTATSAIPGGVFRYIRKACSAADNKNRLFPRGPASLSPPSPTFVPPIEDLAISKGRKNNGRDRKKEDCEI</sequence>
<organism evidence="2 3">
    <name type="scientific">Caerostris extrusa</name>
    <name type="common">Bark spider</name>
    <name type="synonym">Caerostris bankana</name>
    <dbReference type="NCBI Taxonomy" id="172846"/>
    <lineage>
        <taxon>Eukaryota</taxon>
        <taxon>Metazoa</taxon>
        <taxon>Ecdysozoa</taxon>
        <taxon>Arthropoda</taxon>
        <taxon>Chelicerata</taxon>
        <taxon>Arachnida</taxon>
        <taxon>Araneae</taxon>
        <taxon>Araneomorphae</taxon>
        <taxon>Entelegynae</taxon>
        <taxon>Araneoidea</taxon>
        <taxon>Araneidae</taxon>
        <taxon>Caerostris</taxon>
    </lineage>
</organism>
<feature type="region of interest" description="Disordered" evidence="1">
    <location>
        <begin position="124"/>
        <end position="165"/>
    </location>
</feature>
<evidence type="ECO:0000256" key="1">
    <source>
        <dbReference type="SAM" id="MobiDB-lite"/>
    </source>
</evidence>
<accession>A0AAV4XV35</accession>
<protein>
    <submittedName>
        <fullName evidence="2">Uncharacterized protein</fullName>
    </submittedName>
</protein>
<dbReference type="Proteomes" id="UP001054945">
    <property type="component" value="Unassembled WGS sequence"/>
</dbReference>
<dbReference type="EMBL" id="BPLR01018210">
    <property type="protein sequence ID" value="GIY97755.1"/>
    <property type="molecule type" value="Genomic_DNA"/>
</dbReference>
<feature type="compositionally biased region" description="Basic and acidic residues" evidence="1">
    <location>
        <begin position="154"/>
        <end position="165"/>
    </location>
</feature>
<comment type="caution">
    <text evidence="2">The sequence shown here is derived from an EMBL/GenBank/DDBJ whole genome shotgun (WGS) entry which is preliminary data.</text>
</comment>
<reference evidence="2 3" key="1">
    <citation type="submission" date="2021-06" db="EMBL/GenBank/DDBJ databases">
        <title>Caerostris extrusa draft genome.</title>
        <authorList>
            <person name="Kono N."/>
            <person name="Arakawa K."/>
        </authorList>
    </citation>
    <scope>NUCLEOTIDE SEQUENCE [LARGE SCALE GENOMIC DNA]</scope>
</reference>
<dbReference type="AlphaFoldDB" id="A0AAV4XV35"/>
<evidence type="ECO:0000313" key="3">
    <source>
        <dbReference type="Proteomes" id="UP001054945"/>
    </source>
</evidence>
<name>A0AAV4XV35_CAEEX</name>
<proteinExistence type="predicted"/>
<gene>
    <name evidence="2" type="ORF">CEXT_655241</name>
</gene>
<keyword evidence="3" id="KW-1185">Reference proteome</keyword>
<evidence type="ECO:0000313" key="2">
    <source>
        <dbReference type="EMBL" id="GIY97755.1"/>
    </source>
</evidence>